<dbReference type="Proteomes" id="UP000269375">
    <property type="component" value="Unassembled WGS sequence"/>
</dbReference>
<evidence type="ECO:0000313" key="4">
    <source>
        <dbReference type="Proteomes" id="UP000295709"/>
    </source>
</evidence>
<dbReference type="EMBL" id="RJTX01000001">
    <property type="protein sequence ID" value="ROH99378.1"/>
    <property type="molecule type" value="Genomic_DNA"/>
</dbReference>
<dbReference type="OrthoDB" id="1274626at2"/>
<evidence type="ECO:0000313" key="1">
    <source>
        <dbReference type="EMBL" id="ROH99378.1"/>
    </source>
</evidence>
<protein>
    <submittedName>
        <fullName evidence="1">Uncharacterized protein</fullName>
    </submittedName>
</protein>
<gene>
    <name evidence="2" type="ORF">BCF50_1508</name>
    <name evidence="1" type="ORF">EGI05_00325</name>
</gene>
<evidence type="ECO:0000313" key="2">
    <source>
        <dbReference type="EMBL" id="TDX95725.1"/>
    </source>
</evidence>
<dbReference type="RefSeq" id="WP_123261092.1">
    <property type="nucleotide sequence ID" value="NZ_RJTX01000001.1"/>
</dbReference>
<dbReference type="EMBL" id="SOQW01000001">
    <property type="protein sequence ID" value="TDX95725.1"/>
    <property type="molecule type" value="Genomic_DNA"/>
</dbReference>
<organism evidence="1 3">
    <name type="scientific">Chryseobacterium daecheongense</name>
    <dbReference type="NCBI Taxonomy" id="192389"/>
    <lineage>
        <taxon>Bacteria</taxon>
        <taxon>Pseudomonadati</taxon>
        <taxon>Bacteroidota</taxon>
        <taxon>Flavobacteriia</taxon>
        <taxon>Flavobacteriales</taxon>
        <taxon>Weeksellaceae</taxon>
        <taxon>Chryseobacterium group</taxon>
        <taxon>Chryseobacterium</taxon>
    </lineage>
</organism>
<reference evidence="3" key="1">
    <citation type="submission" date="2018-11" db="EMBL/GenBank/DDBJ databases">
        <title>Proposal to divide the Flavobacteriaceae and reorganize its genera based on Amino Acid Identity values calculated from whole genome sequences.</title>
        <authorList>
            <person name="Nicholson A.C."/>
            <person name="Gulvik C.A."/>
            <person name="Whitney A.M."/>
            <person name="Humrighouse B.W."/>
            <person name="Bell M."/>
            <person name="Holmes B."/>
            <person name="Steigerwalt A."/>
            <person name="Villarma A."/>
            <person name="Sheth M."/>
            <person name="Batra D."/>
            <person name="Pryor J."/>
            <person name="Bernardet J.-F."/>
            <person name="Hugo C."/>
            <person name="Kampfer P."/>
            <person name="Newman J."/>
            <person name="Mcquiston J.R."/>
        </authorList>
    </citation>
    <scope>NUCLEOTIDE SEQUENCE [LARGE SCALE GENOMIC DNA]</scope>
    <source>
        <strain evidence="3">DSM 15235</strain>
    </source>
</reference>
<accession>A0A3N0W5J8</accession>
<reference evidence="2 4" key="2">
    <citation type="submission" date="2019-03" db="EMBL/GenBank/DDBJ databases">
        <title>Genomic Encyclopedia of Archaeal and Bacterial Type Strains, Phase II (KMG-II): from individual species to whole genera.</title>
        <authorList>
            <person name="Goeker M."/>
        </authorList>
    </citation>
    <scope>NUCLEOTIDE SEQUENCE [LARGE SCALE GENOMIC DNA]</scope>
    <source>
        <strain evidence="2 4">DSM 15235</strain>
    </source>
</reference>
<dbReference type="AlphaFoldDB" id="A0A3N0W5J8"/>
<evidence type="ECO:0000313" key="3">
    <source>
        <dbReference type="Proteomes" id="UP000269375"/>
    </source>
</evidence>
<keyword evidence="4" id="KW-1185">Reference proteome</keyword>
<sequence>MRKTITLIIFLLYTLCFGQIDVKIVSLEKTSSSTSEITISITNLTNSYYAIPLDKKSFKGYNSDELCSGIHNFNNPYNFFAFTVVFKDRVTNEPAISLIRSYHSGDDQLEKLNRKDQKEKRKITRWQKENGLKSDFEAKRNLYVMNHLLFLTPKQNLILKMKLDIFDIKRGDTFFYDYYVLNDKKNYALTLQLCIDKKVQEYLTLKQKQKLKKYIFFDGKLESNTVPFIYTIF</sequence>
<name>A0A3N0W5J8_9FLAO</name>
<comment type="caution">
    <text evidence="1">The sequence shown here is derived from an EMBL/GenBank/DDBJ whole genome shotgun (WGS) entry which is preliminary data.</text>
</comment>
<dbReference type="Proteomes" id="UP000295709">
    <property type="component" value="Unassembled WGS sequence"/>
</dbReference>
<proteinExistence type="predicted"/>